<dbReference type="InterPro" id="IPR011990">
    <property type="entry name" value="TPR-like_helical_dom_sf"/>
</dbReference>
<keyword evidence="1" id="KW-0677">Repeat</keyword>
<dbReference type="SUPFAM" id="SSF81901">
    <property type="entry name" value="HCP-like"/>
    <property type="match status" value="1"/>
</dbReference>
<dbReference type="InterPro" id="IPR002885">
    <property type="entry name" value="PPR_rpt"/>
</dbReference>
<feature type="repeat" description="PPR" evidence="2">
    <location>
        <begin position="625"/>
        <end position="659"/>
    </location>
</feature>
<accession>A0AAN8VDI9</accession>
<dbReference type="NCBIfam" id="TIGR00756">
    <property type="entry name" value="PPR"/>
    <property type="match status" value="9"/>
</dbReference>
<feature type="repeat" description="PPR" evidence="2">
    <location>
        <begin position="380"/>
        <end position="414"/>
    </location>
</feature>
<feature type="repeat" description="PPR" evidence="2">
    <location>
        <begin position="555"/>
        <end position="589"/>
    </location>
</feature>
<feature type="repeat" description="PPR" evidence="2">
    <location>
        <begin position="450"/>
        <end position="484"/>
    </location>
</feature>
<dbReference type="PANTHER" id="PTHR47942">
    <property type="entry name" value="TETRATRICOPEPTIDE REPEAT (TPR)-LIKE SUPERFAMILY PROTEIN-RELATED"/>
    <property type="match status" value="1"/>
</dbReference>
<feature type="repeat" description="PPR" evidence="2">
    <location>
        <begin position="313"/>
        <end position="347"/>
    </location>
</feature>
<dbReference type="Gene3D" id="1.25.40.10">
    <property type="entry name" value="Tetratricopeptide repeat domain"/>
    <property type="match status" value="5"/>
</dbReference>
<evidence type="ECO:0000256" key="2">
    <source>
        <dbReference type="PROSITE-ProRule" id="PRU00708"/>
    </source>
</evidence>
<feature type="repeat" description="PPR" evidence="2">
    <location>
        <begin position="415"/>
        <end position="449"/>
    </location>
</feature>
<comment type="caution">
    <text evidence="3">The sequence shown here is derived from an EMBL/GenBank/DDBJ whole genome shotgun (WGS) entry which is preliminary data.</text>
</comment>
<protein>
    <submittedName>
        <fullName evidence="3">Pentatricopeptide repeat</fullName>
    </submittedName>
</protein>
<dbReference type="InterPro" id="IPR051222">
    <property type="entry name" value="PPR/CCM1_RNA-binding"/>
</dbReference>
<reference evidence="3 4" key="1">
    <citation type="submission" date="2023-12" db="EMBL/GenBank/DDBJ databases">
        <title>A high-quality genome assembly for Dillenia turbinata (Dilleniales).</title>
        <authorList>
            <person name="Chanderbali A."/>
        </authorList>
    </citation>
    <scope>NUCLEOTIDE SEQUENCE [LARGE SCALE GENOMIC DNA]</scope>
    <source>
        <strain evidence="3">LSX21</strain>
        <tissue evidence="3">Leaf</tissue>
    </source>
</reference>
<feature type="repeat" description="PPR" evidence="2">
    <location>
        <begin position="590"/>
        <end position="624"/>
    </location>
</feature>
<feature type="repeat" description="PPR" evidence="2">
    <location>
        <begin position="520"/>
        <end position="554"/>
    </location>
</feature>
<dbReference type="Proteomes" id="UP001370490">
    <property type="component" value="Unassembled WGS sequence"/>
</dbReference>
<dbReference type="Pfam" id="PF01535">
    <property type="entry name" value="PPR"/>
    <property type="match status" value="3"/>
</dbReference>
<dbReference type="PROSITE" id="PS51375">
    <property type="entry name" value="PPR"/>
    <property type="match status" value="9"/>
</dbReference>
<evidence type="ECO:0000313" key="4">
    <source>
        <dbReference type="Proteomes" id="UP001370490"/>
    </source>
</evidence>
<dbReference type="PANTHER" id="PTHR47942:SF16">
    <property type="entry name" value="PENTATRICOPEPTIDE REPEAT DOMAIN CONTAINING PROTEIN-RELATED"/>
    <property type="match status" value="1"/>
</dbReference>
<keyword evidence="4" id="KW-1185">Reference proteome</keyword>
<evidence type="ECO:0000313" key="3">
    <source>
        <dbReference type="EMBL" id="KAK6927996.1"/>
    </source>
</evidence>
<sequence length="714" mass="81609">MRVCFSRINIVCNELKSLLNRSRTSKFLSSANLALLDNEVHIPENSVYIYDGCSSKFKEKHELSIGRAPKCEFVDEHALISENEQVVDEKLEKIRIILRNRGSNLNSQTGKRIGLDEFNVASILNDVYEESLDAELAFCFFKWSESLLGSEHAMQSVCVMIRIFVLGNMNYRAMDLVMDLVNCNSDEAGWRRFLMEGFCETRNERWVLETICSMAVCCYVKKKMLNSALNLTYVMKSIDIFPSNAVCNSLLRALLGLEQFELAWDLLEEMWNWGIGFNASIVSLFVSKHCAEGNIELGWKWLMDMKHYGVKPDVVSYTIVVKALCKLSYLREATSVLFKLVHIGISVDSVLLSCVVDAYCKAGLSENAIILLRIFNIFPNIYVYNSFISKLCTDNNMEKASYVFHEMDEWGLLPDCFSYSTMIGGYCKAKEMNKALEYLGKMLKQGIKPSVTTFTIFIQSYFRLGDMEMAEHFFQKMKAEGLIPDLVVYNILMDGYGRMGYLHKAFQLLDVMRSAGVSPDIQTYNTLIHGFFLRGYANEAHHMFDELIKRGFSPDVVTFTEIIGDCSKKGNFEEAFLVWFYMSENKMKPDVVTCSALLNGYCKARRMEEAYTLFHEMLNVGLSPDLILYNTLIHGFCSVGNLDNACKLVHMMVEHGILPNVSTYRALILGFRKKRDQSPTERAAFKLQEILLKHEIQVSAHQFIVMLEQPDSLN</sequence>
<gene>
    <name evidence="3" type="ORF">RJ641_006587</name>
</gene>
<proteinExistence type="predicted"/>
<dbReference type="Pfam" id="PF13041">
    <property type="entry name" value="PPR_2"/>
    <property type="match status" value="5"/>
</dbReference>
<evidence type="ECO:0000256" key="1">
    <source>
        <dbReference type="ARBA" id="ARBA00022737"/>
    </source>
</evidence>
<dbReference type="EMBL" id="JBAMMX010000014">
    <property type="protein sequence ID" value="KAK6927996.1"/>
    <property type="molecule type" value="Genomic_DNA"/>
</dbReference>
<name>A0AAN8VDI9_9MAGN</name>
<feature type="repeat" description="PPR" evidence="2">
    <location>
        <begin position="485"/>
        <end position="519"/>
    </location>
</feature>
<dbReference type="AlphaFoldDB" id="A0AAN8VDI9"/>
<organism evidence="3 4">
    <name type="scientific">Dillenia turbinata</name>
    <dbReference type="NCBI Taxonomy" id="194707"/>
    <lineage>
        <taxon>Eukaryota</taxon>
        <taxon>Viridiplantae</taxon>
        <taxon>Streptophyta</taxon>
        <taxon>Embryophyta</taxon>
        <taxon>Tracheophyta</taxon>
        <taxon>Spermatophyta</taxon>
        <taxon>Magnoliopsida</taxon>
        <taxon>eudicotyledons</taxon>
        <taxon>Gunneridae</taxon>
        <taxon>Pentapetalae</taxon>
        <taxon>Dilleniales</taxon>
        <taxon>Dilleniaceae</taxon>
        <taxon>Dillenia</taxon>
    </lineage>
</organism>